<evidence type="ECO:0000313" key="1">
    <source>
        <dbReference type="EMBL" id="KAJ8657612.1"/>
    </source>
</evidence>
<name>A0AAD7V1Z7_9FUNG</name>
<comment type="caution">
    <text evidence="1">The sequence shown here is derived from an EMBL/GenBank/DDBJ whole genome shotgun (WGS) entry which is preliminary data.</text>
</comment>
<sequence length="560" mass="64713">MSASPNVDDSQSEHPNVLASATADKKCVDFVSHLPWEIVKCNIVPRILGEGRPVFRLHRPCPYLDHLFHYEARPMRSGGIDKRIRTVAPYIKTLSMTWYNDKSMGIHLKCDTLVALTKLTIRVSGSQGALLQLLDISPNLTHMDIFYVADIDTRLSIFELLDRCPKLIRLSLLLPGNAIMDTTTTRHGRTYDTITHLQAICEDHNKNGTFSPLIQRLPNLRLLSLKYLSSLPAWGIRQHQCQKLQQLYMSSPTMTYDVHDEVQCEDESPGLRVLSFDGRYDMGYIANIMIRHSATLESLVFQEHTYFNTSTTRSWANRDIQFNQLRSLSYENGTQRAFIDFMNWIIDHAPNLRSVETIHGAMQRHHLNSTLRERPLQRIGFYSTYTEQPSEHQFIQHHVQLGAGSHLQEIKCTFYDYILNDSWVALIPRLTELKTIELCFHDDAEVDGLDAFIQQVANGCIGLEKVIMKAFEFPYHYDWIRPLAEHPNLQELIIEKEDDTSANLMLGVNHDIPYDLLIALESFTHLKTLHLKYDISNWDRVFALKRKVPTLMYTERYDPI</sequence>
<evidence type="ECO:0000313" key="2">
    <source>
        <dbReference type="Proteomes" id="UP001234581"/>
    </source>
</evidence>
<accession>A0AAD7V1Z7</accession>
<protein>
    <recommendedName>
        <fullName evidence="3">F-box domain-containing protein</fullName>
    </recommendedName>
</protein>
<dbReference type="AlphaFoldDB" id="A0AAD7V1Z7"/>
<gene>
    <name evidence="1" type="ORF">O0I10_006676</name>
</gene>
<organism evidence="1 2">
    <name type="scientific">Lichtheimia ornata</name>
    <dbReference type="NCBI Taxonomy" id="688661"/>
    <lineage>
        <taxon>Eukaryota</taxon>
        <taxon>Fungi</taxon>
        <taxon>Fungi incertae sedis</taxon>
        <taxon>Mucoromycota</taxon>
        <taxon>Mucoromycotina</taxon>
        <taxon>Mucoromycetes</taxon>
        <taxon>Mucorales</taxon>
        <taxon>Lichtheimiaceae</taxon>
        <taxon>Lichtheimia</taxon>
    </lineage>
</organism>
<dbReference type="EMBL" id="JARTCD010000030">
    <property type="protein sequence ID" value="KAJ8657612.1"/>
    <property type="molecule type" value="Genomic_DNA"/>
</dbReference>
<dbReference type="InterPro" id="IPR032675">
    <property type="entry name" value="LRR_dom_sf"/>
</dbReference>
<dbReference type="Gene3D" id="3.80.10.10">
    <property type="entry name" value="Ribonuclease Inhibitor"/>
    <property type="match status" value="1"/>
</dbReference>
<keyword evidence="2" id="KW-1185">Reference proteome</keyword>
<dbReference type="SUPFAM" id="SSF52047">
    <property type="entry name" value="RNI-like"/>
    <property type="match status" value="1"/>
</dbReference>
<reference evidence="1 2" key="1">
    <citation type="submission" date="2023-03" db="EMBL/GenBank/DDBJ databases">
        <title>Genome sequence of Lichtheimia ornata CBS 291.66.</title>
        <authorList>
            <person name="Mohabir J.T."/>
            <person name="Shea T.P."/>
            <person name="Kurbessoian T."/>
            <person name="Berby B."/>
            <person name="Fontaine J."/>
            <person name="Livny J."/>
            <person name="Gnirke A."/>
            <person name="Stajich J.E."/>
            <person name="Cuomo C.A."/>
        </authorList>
    </citation>
    <scope>NUCLEOTIDE SEQUENCE [LARGE SCALE GENOMIC DNA]</scope>
    <source>
        <strain evidence="1">CBS 291.66</strain>
    </source>
</reference>
<proteinExistence type="predicted"/>
<evidence type="ECO:0008006" key="3">
    <source>
        <dbReference type="Google" id="ProtNLM"/>
    </source>
</evidence>
<dbReference type="Proteomes" id="UP001234581">
    <property type="component" value="Unassembled WGS sequence"/>
</dbReference>
<dbReference type="GeneID" id="83214087"/>
<dbReference type="RefSeq" id="XP_058342525.1">
    <property type="nucleotide sequence ID" value="XM_058486703.1"/>
</dbReference>